<sequence length="37" mass="3602">MSRIAAKIASTVPPTLAAALVLAAAVGLIMLMGAPPN</sequence>
<evidence type="ECO:0000256" key="1">
    <source>
        <dbReference type="SAM" id="Phobius"/>
    </source>
</evidence>
<gene>
    <name evidence="2" type="ORF">SAMN05444583_1368</name>
</gene>
<dbReference type="Proteomes" id="UP000198677">
    <property type="component" value="Unassembled WGS sequence"/>
</dbReference>
<organism evidence="2 3">
    <name type="scientific">Rhodococcus maanshanensis</name>
    <dbReference type="NCBI Taxonomy" id="183556"/>
    <lineage>
        <taxon>Bacteria</taxon>
        <taxon>Bacillati</taxon>
        <taxon>Actinomycetota</taxon>
        <taxon>Actinomycetes</taxon>
        <taxon>Mycobacteriales</taxon>
        <taxon>Nocardiaceae</taxon>
        <taxon>Rhodococcus</taxon>
    </lineage>
</organism>
<evidence type="ECO:0000313" key="3">
    <source>
        <dbReference type="Proteomes" id="UP000198677"/>
    </source>
</evidence>
<reference evidence="3" key="1">
    <citation type="submission" date="2016-10" db="EMBL/GenBank/DDBJ databases">
        <authorList>
            <person name="Varghese N."/>
            <person name="Submissions S."/>
        </authorList>
    </citation>
    <scope>NUCLEOTIDE SEQUENCE [LARGE SCALE GENOMIC DNA]</scope>
    <source>
        <strain evidence="3">DSM 44675</strain>
    </source>
</reference>
<dbReference type="EMBL" id="FOAW01000036">
    <property type="protein sequence ID" value="SEM40072.1"/>
    <property type="molecule type" value="Genomic_DNA"/>
</dbReference>
<dbReference type="AlphaFoldDB" id="A0A1H7Y1N7"/>
<protein>
    <submittedName>
        <fullName evidence="2">Uncharacterized protein</fullName>
    </submittedName>
</protein>
<name>A0A1H7Y1N7_9NOCA</name>
<accession>A0A1H7Y1N7</accession>
<keyword evidence="1" id="KW-1133">Transmembrane helix</keyword>
<keyword evidence="1" id="KW-0812">Transmembrane</keyword>
<evidence type="ECO:0000313" key="2">
    <source>
        <dbReference type="EMBL" id="SEM40072.1"/>
    </source>
</evidence>
<proteinExistence type="predicted"/>
<keyword evidence="1" id="KW-0472">Membrane</keyword>
<keyword evidence="3" id="KW-1185">Reference proteome</keyword>
<feature type="transmembrane region" description="Helical" evidence="1">
    <location>
        <begin position="12"/>
        <end position="34"/>
    </location>
</feature>